<dbReference type="PANTHER" id="PTHR16171:SF7">
    <property type="entry name" value="DNA REPAIR PROTEIN RAD2"/>
    <property type="match status" value="1"/>
</dbReference>
<dbReference type="PRINTS" id="PR00853">
    <property type="entry name" value="XPGRADSUPER"/>
</dbReference>
<name>A0A9P8TS21_WICPI</name>
<dbReference type="InterPro" id="IPR036279">
    <property type="entry name" value="5-3_exonuclease_C_sf"/>
</dbReference>
<evidence type="ECO:0000256" key="6">
    <source>
        <dbReference type="ARBA" id="ARBA00022763"/>
    </source>
</evidence>
<keyword evidence="6" id="KW-0227">DNA damage</keyword>
<feature type="compositionally biased region" description="Polar residues" evidence="12">
    <location>
        <begin position="599"/>
        <end position="610"/>
    </location>
</feature>
<evidence type="ECO:0000256" key="10">
    <source>
        <dbReference type="ARBA" id="ARBA00023242"/>
    </source>
</evidence>
<dbReference type="GO" id="GO:0003697">
    <property type="term" value="F:single-stranded DNA binding"/>
    <property type="evidence" value="ECO:0007669"/>
    <property type="project" value="TreeGrafter"/>
</dbReference>
<dbReference type="Pfam" id="PF00867">
    <property type="entry name" value="XPG_I"/>
    <property type="match status" value="1"/>
</dbReference>
<dbReference type="InterPro" id="IPR006086">
    <property type="entry name" value="XPG-I_dom"/>
</dbReference>
<sequence>MGVHNLWQILEPTSQPTPLDQLQGKRLAIDASIWIYQFLRLQHATQSSNSNSVISEIQSARRVLQGFFHRCCKLSYFGIRPVFVFDGVVTRLKKDTIRERRERREKIRDEKDKLEGEGMSMVARRLLGVEIQRMKNKGSSPEKKRKREDEGESNRFQSTDQYHLPKLEGFHYDEWDERINADHQKTRSPTPGLKSPTPTTSASASSSAVQAADPDSLYNDLEGVDLHTIDPSSAEFANLSDATQYLVLSQLRLHSRLRMGYSKDQLQKSFPSSLDFSKFQIEMVGRRNYYTQRLMGISGMDTDSKESKERQGRISGVKGKEYKLTKVDGGWALGLSEGETIENAIDLTKDDTQPKKQRKAVKKSQKDEEDDDEEGFDDWEDVDLTSKTNDNSNGKKVKVDYSISGLPLPPMIDNYEVDEEISGMKSFMVSPMKTAKKQSTTNNRRESTDALLFEDEQLQRYEDEELEEAVRLSELEAIRQREIEERKMKQDSTEAYDEFAGFEDVPLELSATDSTMKANEPVPPPPIFSLSTKSNTTDNVPKKEETPFLLTTSDINKSSVFTPESELTEIQRQQRAQRQDSRDREMKEMSYVLGLDNIGTKSSKEPQPQTKKQDPDTLFSASYTDEEPQPHMKKPWERDALEIDSDDEERSKRRSKLQTDNGKLQRRPNATNTASIQTVDNTEAEERHVPSVPSWFNQEYVPLRNTTAGSGAAAQGASGKPATDSDGTSNSVKRNLISSLFGGEIQSSQHSKFNPSAMGASNTLESRRELKKQDEALGLMSYSEMQDMINRKKDAETLNSEGFVEVVDLSDEEEKDDKDDDRKTGETETADKEQENDKQEEDEADDDIIWEDVDTGKKTDGASSIPNDSDSQAKDPTNGYDYEFSEDEETELQETLTKESESNAQFLESLAQTQISRPKQTIASFQKETSDLLSSHNKLQAQSTQVTATLTQQIQSLLTTFGIPYITAPTEAESQCAELFSLKLIDGIITDDSDVFLFGGDNIYRHFFAEKKYVTRYEMKRIRDQLDLDREKLIELACLLGSDYTSGVKGIGPVTAMQIIEKFSDLAEFRDWFQNGMLDITEKEESQVAENEKDKKWLQKLRRKLTNLPSLSTINESFPDPEVTNAYLNPEVDSDETVFKWGVLDLDQVREFMIQEVGWQREKCDSVLIPLVRDLNSRKRETKENGTQKGIGEFFSNTGRSGSARKSVKRKK</sequence>
<dbReference type="CDD" id="cd09904">
    <property type="entry name" value="H3TH_XPG"/>
    <property type="match status" value="1"/>
</dbReference>
<feature type="compositionally biased region" description="Low complexity" evidence="12">
    <location>
        <begin position="195"/>
        <end position="208"/>
    </location>
</feature>
<feature type="compositionally biased region" description="Polar residues" evidence="12">
    <location>
        <begin position="658"/>
        <end position="681"/>
    </location>
</feature>
<keyword evidence="3" id="KW-0540">Nuclease</keyword>
<evidence type="ECO:0000256" key="11">
    <source>
        <dbReference type="ARBA" id="ARBA00038112"/>
    </source>
</evidence>
<evidence type="ECO:0000256" key="3">
    <source>
        <dbReference type="ARBA" id="ARBA00022722"/>
    </source>
</evidence>
<feature type="compositionally biased region" description="Acidic residues" evidence="12">
    <location>
        <begin position="838"/>
        <end position="853"/>
    </location>
</feature>
<feature type="compositionally biased region" description="Basic and acidic residues" evidence="12">
    <location>
        <begin position="820"/>
        <end position="837"/>
    </location>
</feature>
<feature type="compositionally biased region" description="Polar residues" evidence="12">
    <location>
        <begin position="549"/>
        <end position="562"/>
    </location>
</feature>
<evidence type="ECO:0000259" key="14">
    <source>
        <dbReference type="SMART" id="SM00485"/>
    </source>
</evidence>
<evidence type="ECO:0000256" key="1">
    <source>
        <dbReference type="ARBA" id="ARBA00001946"/>
    </source>
</evidence>
<keyword evidence="4" id="KW-0479">Metal-binding</keyword>
<evidence type="ECO:0000256" key="7">
    <source>
        <dbReference type="ARBA" id="ARBA00022801"/>
    </source>
</evidence>
<feature type="domain" description="XPG-I" evidence="13">
    <location>
        <begin position="959"/>
        <end position="1028"/>
    </location>
</feature>
<feature type="compositionally biased region" description="Polar residues" evidence="12">
    <location>
        <begin position="745"/>
        <end position="764"/>
    </location>
</feature>
<dbReference type="SUPFAM" id="SSF88723">
    <property type="entry name" value="PIN domain-like"/>
    <property type="match status" value="1"/>
</dbReference>
<keyword evidence="7" id="KW-0378">Hydrolase</keyword>
<keyword evidence="9" id="KW-0234">DNA repair</keyword>
<feature type="compositionally biased region" description="Low complexity" evidence="12">
    <location>
        <begin position="708"/>
        <end position="719"/>
    </location>
</feature>
<dbReference type="InterPro" id="IPR006084">
    <property type="entry name" value="XPG/Rad2"/>
</dbReference>
<comment type="caution">
    <text evidence="15">The sequence shown here is derived from an EMBL/GenBank/DDBJ whole genome shotgun (WGS) entry which is preliminary data.</text>
</comment>
<evidence type="ECO:0000256" key="12">
    <source>
        <dbReference type="SAM" id="MobiDB-lite"/>
    </source>
</evidence>
<feature type="domain" description="XPG N-terminal" evidence="14">
    <location>
        <begin position="1"/>
        <end position="107"/>
    </location>
</feature>
<comment type="similarity">
    <text evidence="11">Belongs to the XPG/RAD2 endonuclease family. GEN subfamily.</text>
</comment>
<dbReference type="SMART" id="SM00279">
    <property type="entry name" value="HhH2"/>
    <property type="match status" value="1"/>
</dbReference>
<dbReference type="PROSITE" id="PS00842">
    <property type="entry name" value="XPG_2"/>
    <property type="match status" value="1"/>
</dbReference>
<dbReference type="OrthoDB" id="31113at2759"/>
<feature type="compositionally biased region" description="Polar residues" evidence="12">
    <location>
        <begin position="725"/>
        <end position="738"/>
    </location>
</feature>
<accession>A0A9P8TS21</accession>
<dbReference type="Gene3D" id="3.40.50.1010">
    <property type="entry name" value="5'-nuclease"/>
    <property type="match status" value="2"/>
</dbReference>
<gene>
    <name evidence="15" type="ORF">WICPIJ_000361</name>
</gene>
<evidence type="ECO:0000313" key="15">
    <source>
        <dbReference type="EMBL" id="KAH3688670.1"/>
    </source>
</evidence>
<protein>
    <recommendedName>
        <fullName evidence="17">PIN domain-like protein</fullName>
    </recommendedName>
</protein>
<dbReference type="SUPFAM" id="SSF47807">
    <property type="entry name" value="5' to 3' exonuclease, C-terminal subdomain"/>
    <property type="match status" value="1"/>
</dbReference>
<keyword evidence="8" id="KW-0460">Magnesium</keyword>
<evidence type="ECO:0000256" key="9">
    <source>
        <dbReference type="ARBA" id="ARBA00023204"/>
    </source>
</evidence>
<feature type="region of interest" description="Disordered" evidence="12">
    <location>
        <begin position="183"/>
        <end position="213"/>
    </location>
</feature>
<feature type="region of interest" description="Disordered" evidence="12">
    <location>
        <begin position="706"/>
        <end position="772"/>
    </location>
</feature>
<dbReference type="GO" id="GO:0048256">
    <property type="term" value="F:flap endonuclease activity"/>
    <property type="evidence" value="ECO:0007669"/>
    <property type="project" value="UniProtKB-ARBA"/>
</dbReference>
<dbReference type="InterPro" id="IPR008918">
    <property type="entry name" value="HhH2"/>
</dbReference>
<evidence type="ECO:0000256" key="5">
    <source>
        <dbReference type="ARBA" id="ARBA00022759"/>
    </source>
</evidence>
<dbReference type="GO" id="GO:0046872">
    <property type="term" value="F:metal ion binding"/>
    <property type="evidence" value="ECO:0007669"/>
    <property type="project" value="UniProtKB-KW"/>
</dbReference>
<feature type="compositionally biased region" description="Acidic residues" evidence="12">
    <location>
        <begin position="367"/>
        <end position="383"/>
    </location>
</feature>
<evidence type="ECO:0000256" key="2">
    <source>
        <dbReference type="ARBA" id="ARBA00004123"/>
    </source>
</evidence>
<dbReference type="CDD" id="cd09868">
    <property type="entry name" value="PIN_XPG_RAD2"/>
    <property type="match status" value="2"/>
</dbReference>
<dbReference type="InterPro" id="IPR006085">
    <property type="entry name" value="XPG_DNA_repair_N"/>
</dbReference>
<feature type="region of interest" description="Disordered" evidence="12">
    <location>
        <begin position="793"/>
        <end position="891"/>
    </location>
</feature>
<comment type="subcellular location">
    <subcellularLocation>
        <location evidence="2">Nucleus</location>
    </subcellularLocation>
</comment>
<dbReference type="Proteomes" id="UP000774326">
    <property type="component" value="Unassembled WGS sequence"/>
</dbReference>
<evidence type="ECO:0000313" key="16">
    <source>
        <dbReference type="Proteomes" id="UP000774326"/>
    </source>
</evidence>
<dbReference type="Pfam" id="PF00752">
    <property type="entry name" value="XPG_N"/>
    <property type="match status" value="1"/>
</dbReference>
<keyword evidence="10" id="KW-0539">Nucleus</keyword>
<reference evidence="15" key="2">
    <citation type="submission" date="2021-01" db="EMBL/GenBank/DDBJ databases">
        <authorList>
            <person name="Schikora-Tamarit M.A."/>
        </authorList>
    </citation>
    <scope>NUCLEOTIDE SEQUENCE</scope>
    <source>
        <strain evidence="15">CBS2887</strain>
    </source>
</reference>
<comment type="cofactor">
    <cofactor evidence="1">
        <name>Mg(2+)</name>
        <dbReference type="ChEBI" id="CHEBI:18420"/>
    </cofactor>
</comment>
<dbReference type="EMBL" id="JAEUBG010000218">
    <property type="protein sequence ID" value="KAH3688670.1"/>
    <property type="molecule type" value="Genomic_DNA"/>
</dbReference>
<feature type="compositionally biased region" description="Polar residues" evidence="12">
    <location>
        <begin position="385"/>
        <end position="394"/>
    </location>
</feature>
<evidence type="ECO:0008006" key="17">
    <source>
        <dbReference type="Google" id="ProtNLM"/>
    </source>
</evidence>
<feature type="region of interest" description="Disordered" evidence="12">
    <location>
        <begin position="345"/>
        <end position="397"/>
    </location>
</feature>
<organism evidence="15 16">
    <name type="scientific">Wickerhamomyces pijperi</name>
    <name type="common">Yeast</name>
    <name type="synonym">Pichia pijperi</name>
    <dbReference type="NCBI Taxonomy" id="599730"/>
    <lineage>
        <taxon>Eukaryota</taxon>
        <taxon>Fungi</taxon>
        <taxon>Dikarya</taxon>
        <taxon>Ascomycota</taxon>
        <taxon>Saccharomycotina</taxon>
        <taxon>Saccharomycetes</taxon>
        <taxon>Phaffomycetales</taxon>
        <taxon>Wickerhamomycetaceae</taxon>
        <taxon>Wickerhamomyces</taxon>
    </lineage>
</organism>
<keyword evidence="5" id="KW-0255">Endonuclease</keyword>
<dbReference type="InterPro" id="IPR029060">
    <property type="entry name" value="PIN-like_dom_sf"/>
</dbReference>
<reference evidence="15" key="1">
    <citation type="journal article" date="2021" name="Open Biol.">
        <title>Shared evolutionary footprints suggest mitochondrial oxidative damage underlies multiple complex I losses in fungi.</title>
        <authorList>
            <person name="Schikora-Tamarit M.A."/>
            <person name="Marcet-Houben M."/>
            <person name="Nosek J."/>
            <person name="Gabaldon T."/>
        </authorList>
    </citation>
    <scope>NUCLEOTIDE SEQUENCE</scope>
    <source>
        <strain evidence="15">CBS2887</strain>
    </source>
</reference>
<feature type="compositionally biased region" description="Basic and acidic residues" evidence="12">
    <location>
        <begin position="577"/>
        <end position="588"/>
    </location>
</feature>
<dbReference type="SMART" id="SM00484">
    <property type="entry name" value="XPGI"/>
    <property type="match status" value="1"/>
</dbReference>
<dbReference type="PROSITE" id="PS00841">
    <property type="entry name" value="XPG_1"/>
    <property type="match status" value="1"/>
</dbReference>
<feature type="region of interest" description="Disordered" evidence="12">
    <location>
        <begin position="1180"/>
        <end position="1212"/>
    </location>
</feature>
<feature type="region of interest" description="Disordered" evidence="12">
    <location>
        <begin position="131"/>
        <end position="160"/>
    </location>
</feature>
<dbReference type="GO" id="GO:0005634">
    <property type="term" value="C:nucleus"/>
    <property type="evidence" value="ECO:0007669"/>
    <property type="project" value="UniProtKB-SubCell"/>
</dbReference>
<evidence type="ECO:0000256" key="8">
    <source>
        <dbReference type="ARBA" id="ARBA00022842"/>
    </source>
</evidence>
<dbReference type="Gene3D" id="1.10.150.20">
    <property type="entry name" value="5' to 3' exonuclease, C-terminal subdomain"/>
    <property type="match status" value="1"/>
</dbReference>
<feature type="compositionally biased region" description="Acidic residues" evidence="12">
    <location>
        <begin position="808"/>
        <end position="819"/>
    </location>
</feature>
<evidence type="ECO:0000259" key="13">
    <source>
        <dbReference type="SMART" id="SM00484"/>
    </source>
</evidence>
<dbReference type="SMART" id="SM00485">
    <property type="entry name" value="XPGN"/>
    <property type="match status" value="1"/>
</dbReference>
<feature type="compositionally biased region" description="Polar residues" evidence="12">
    <location>
        <begin position="861"/>
        <end position="870"/>
    </location>
</feature>
<dbReference type="AlphaFoldDB" id="A0A9P8TS21"/>
<keyword evidence="16" id="KW-1185">Reference proteome</keyword>
<feature type="compositionally biased region" description="Basic and acidic residues" evidence="12">
    <location>
        <begin position="628"/>
        <end position="641"/>
    </location>
</feature>
<dbReference type="FunFam" id="1.10.150.20:FF:000030">
    <property type="entry name" value="Flap endonuclease GEN-like 1"/>
    <property type="match status" value="1"/>
</dbReference>
<dbReference type="PANTHER" id="PTHR16171">
    <property type="entry name" value="DNA REPAIR PROTEIN COMPLEMENTING XP-G CELLS-RELATED"/>
    <property type="match status" value="1"/>
</dbReference>
<feature type="compositionally biased region" description="Polar residues" evidence="12">
    <location>
        <begin position="529"/>
        <end position="539"/>
    </location>
</feature>
<feature type="region of interest" description="Disordered" evidence="12">
    <location>
        <begin position="513"/>
        <end position="693"/>
    </location>
</feature>
<dbReference type="InterPro" id="IPR019974">
    <property type="entry name" value="XPG_CS"/>
</dbReference>
<proteinExistence type="inferred from homology"/>
<evidence type="ECO:0000256" key="4">
    <source>
        <dbReference type="ARBA" id="ARBA00022723"/>
    </source>
</evidence>
<dbReference type="GO" id="GO:0006281">
    <property type="term" value="P:DNA repair"/>
    <property type="evidence" value="ECO:0007669"/>
    <property type="project" value="UniProtKB-KW"/>
</dbReference>